<keyword evidence="2" id="KW-0012">Acyltransferase</keyword>
<evidence type="ECO:0000256" key="2">
    <source>
        <dbReference type="ARBA" id="ARBA00023315"/>
    </source>
</evidence>
<evidence type="ECO:0000313" key="5">
    <source>
        <dbReference type="Proteomes" id="UP001477672"/>
    </source>
</evidence>
<gene>
    <name evidence="4" type="ORF">WMO24_15410</name>
</gene>
<protein>
    <submittedName>
        <fullName evidence="4">N-acetyltransferase family protein</fullName>
    </submittedName>
</protein>
<dbReference type="PANTHER" id="PTHR43072">
    <property type="entry name" value="N-ACETYLTRANSFERASE"/>
    <property type="match status" value="1"/>
</dbReference>
<dbReference type="InterPro" id="IPR000182">
    <property type="entry name" value="GNAT_dom"/>
</dbReference>
<sequence>MSECLIRTASPEDAEALLEIYAPYVLQTAVTFEYDVPSREEFTGRMEHILARYPYLAAWDGRRVLGYAYAGAFHPRAAYGWSVETTVYVRRDERRLGVGRALYTVLEQALAAQHVLNLNACIAFPPEEDAFLTMDSVRFHEKMGYRMAGHFHACGRKFDRWYDMVWMEKHLGPHTGHTADVVPFSQVRGQLGL</sequence>
<evidence type="ECO:0000259" key="3">
    <source>
        <dbReference type="PROSITE" id="PS51186"/>
    </source>
</evidence>
<organism evidence="4 5">
    <name type="scientific">Ruthenibacterium intestinale</name>
    <dbReference type="NCBI Taxonomy" id="3133163"/>
    <lineage>
        <taxon>Bacteria</taxon>
        <taxon>Bacillati</taxon>
        <taxon>Bacillota</taxon>
        <taxon>Clostridia</taxon>
        <taxon>Eubacteriales</taxon>
        <taxon>Oscillospiraceae</taxon>
        <taxon>Ruthenibacterium</taxon>
    </lineage>
</organism>
<keyword evidence="1" id="KW-0808">Transferase</keyword>
<dbReference type="Pfam" id="PF13420">
    <property type="entry name" value="Acetyltransf_4"/>
    <property type="match status" value="1"/>
</dbReference>
<dbReference type="InterPro" id="IPR016181">
    <property type="entry name" value="Acyl_CoA_acyltransferase"/>
</dbReference>
<proteinExistence type="predicted"/>
<accession>A0ABV1GJ97</accession>
<reference evidence="4 5" key="1">
    <citation type="submission" date="2024-03" db="EMBL/GenBank/DDBJ databases">
        <title>Human intestinal bacterial collection.</title>
        <authorList>
            <person name="Pauvert C."/>
            <person name="Hitch T.C.A."/>
            <person name="Clavel T."/>
        </authorList>
    </citation>
    <scope>NUCLEOTIDE SEQUENCE [LARGE SCALE GENOMIC DNA]</scope>
    <source>
        <strain evidence="4 5">CLA-JM-H11</strain>
    </source>
</reference>
<dbReference type="PANTHER" id="PTHR43072:SF23">
    <property type="entry name" value="UPF0039 PROTEIN C11D3.02C"/>
    <property type="match status" value="1"/>
</dbReference>
<dbReference type="EMBL" id="JBBMFA010000116">
    <property type="protein sequence ID" value="MEQ2521804.1"/>
    <property type="molecule type" value="Genomic_DNA"/>
</dbReference>
<evidence type="ECO:0000256" key="1">
    <source>
        <dbReference type="ARBA" id="ARBA00022679"/>
    </source>
</evidence>
<dbReference type="Proteomes" id="UP001477672">
    <property type="component" value="Unassembled WGS sequence"/>
</dbReference>
<dbReference type="PROSITE" id="PS51186">
    <property type="entry name" value="GNAT"/>
    <property type="match status" value="1"/>
</dbReference>
<dbReference type="Gene3D" id="3.40.630.30">
    <property type="match status" value="1"/>
</dbReference>
<name>A0ABV1GJ97_9FIRM</name>
<dbReference type="RefSeq" id="WP_349217279.1">
    <property type="nucleotide sequence ID" value="NZ_JBBMFA010000116.1"/>
</dbReference>
<keyword evidence="5" id="KW-1185">Reference proteome</keyword>
<feature type="domain" description="N-acetyltransferase" evidence="3">
    <location>
        <begin position="4"/>
        <end position="172"/>
    </location>
</feature>
<dbReference type="CDD" id="cd04301">
    <property type="entry name" value="NAT_SF"/>
    <property type="match status" value="1"/>
</dbReference>
<evidence type="ECO:0000313" key="4">
    <source>
        <dbReference type="EMBL" id="MEQ2521804.1"/>
    </source>
</evidence>
<dbReference type="SUPFAM" id="SSF55729">
    <property type="entry name" value="Acyl-CoA N-acyltransferases (Nat)"/>
    <property type="match status" value="1"/>
</dbReference>
<comment type="caution">
    <text evidence="4">The sequence shown here is derived from an EMBL/GenBank/DDBJ whole genome shotgun (WGS) entry which is preliminary data.</text>
</comment>